<dbReference type="InterPro" id="IPR023144">
    <property type="entry name" value="Phe_NH3-lyase_shielding_dom_sf"/>
</dbReference>
<keyword evidence="2" id="KW-0456">Lyase</keyword>
<dbReference type="AlphaFoldDB" id="E3RSG6"/>
<evidence type="ECO:0000256" key="2">
    <source>
        <dbReference type="RuleBase" id="RU003954"/>
    </source>
</evidence>
<keyword evidence="4" id="KW-1185">Reference proteome</keyword>
<dbReference type="OrthoDB" id="10051290at2759"/>
<dbReference type="Pfam" id="PF00221">
    <property type="entry name" value="Lyase_aromatic"/>
    <property type="match status" value="1"/>
</dbReference>
<dbReference type="CDD" id="cd00332">
    <property type="entry name" value="PAL-HAL"/>
    <property type="match status" value="1"/>
</dbReference>
<gene>
    <name evidence="3" type="ORF">PTT_11854</name>
</gene>
<dbReference type="STRING" id="861557.E3RSG6"/>
<dbReference type="GO" id="GO:0005737">
    <property type="term" value="C:cytoplasm"/>
    <property type="evidence" value="ECO:0007669"/>
    <property type="project" value="InterPro"/>
</dbReference>
<dbReference type="KEGG" id="pte:PTT_11854"/>
<dbReference type="eggNOG" id="KOG0222">
    <property type="taxonomic scope" value="Eukaryota"/>
</dbReference>
<dbReference type="InterPro" id="IPR022313">
    <property type="entry name" value="Phe/His_NH3-lyase_AS"/>
</dbReference>
<evidence type="ECO:0000313" key="4">
    <source>
        <dbReference type="Proteomes" id="UP000001067"/>
    </source>
</evidence>
<proteinExistence type="inferred from homology"/>
<dbReference type="HOGENOM" id="CLU_014801_3_1_1"/>
<organism evidence="4">
    <name type="scientific">Pyrenophora teres f. teres (strain 0-1)</name>
    <name type="common">Barley net blotch fungus</name>
    <name type="synonym">Drechslera teres f. teres</name>
    <dbReference type="NCBI Taxonomy" id="861557"/>
    <lineage>
        <taxon>Eukaryota</taxon>
        <taxon>Fungi</taxon>
        <taxon>Dikarya</taxon>
        <taxon>Ascomycota</taxon>
        <taxon>Pezizomycotina</taxon>
        <taxon>Dothideomycetes</taxon>
        <taxon>Pleosporomycetidae</taxon>
        <taxon>Pleosporales</taxon>
        <taxon>Pleosporineae</taxon>
        <taxon>Pleosporaceae</taxon>
        <taxon>Pyrenophora</taxon>
    </lineage>
</organism>
<sequence length="685" mass="73926">MSSPHLEVVLNAVERLDQRLTGQPWLIDGKNLQIADIVAAAFHDSVPEITDDEGVIQHLQDSVAVLKDHLAKGNYVYGVNTGFGGSADSRTTQVVSLQAALMQLTQAGVLTKKCRNGQIQRPDEAMPSAWVRATMVVRCNTTLRGHSAVSLPVLRALQQLLKRGLVPVVPLRGSVSASGDLMPLAYIVGTMEGSPSILVQSGHDDKDSNSIQPANLALANAGLEPIVLGPKEGLGLVNGTAASAALGALVVYKSHQLAVLVQALTGVAVEALRGCSESFDPFIATVRPHSGQIECARNILGLLRGSKLARDVVAPKDRRREDLLQDRYSLRSTSQWIGPYLEDLILADQQINVELNSSSDNPLVNVDSGDIVYNCNFQAVAVTTAVEKTRLALQMFGRLITAQFTEMVDPTLSRGLPANLVADDPSLSFGVKGVDISMAAYLAELSYLAGPMSSHIQPTEMNNQAINSMAFASARMSMHAVDVLSLMCACSLCAGCQALDLRVLHQTFLDCINAALGPITDQYFGEVIPLEQRQRTHATLQQAFTRSWNATSNLDLRARCHALVLSALPTLTDALVPGMDAAVLAGWKDAALNTTIETWTKISNEFFDRQTTEEFLGAGSCVLYRTVRHNLGVPFQLGFIEHPTIGSDTLRGRPKKTVGEWISVIYEAIKEGTVFIPLFDVMKRG</sequence>
<reference evidence="3 4" key="1">
    <citation type="journal article" date="2010" name="Genome Biol.">
        <title>A first genome assembly of the barley fungal pathogen Pyrenophora teres f. teres.</title>
        <authorList>
            <person name="Ellwood S.R."/>
            <person name="Liu Z."/>
            <person name="Syme R.A."/>
            <person name="Lai Z."/>
            <person name="Hane J.K."/>
            <person name="Keiper F."/>
            <person name="Moffat C.S."/>
            <person name="Oliver R.P."/>
            <person name="Friesen T.L."/>
        </authorList>
    </citation>
    <scope>NUCLEOTIDE SEQUENCE [LARGE SCALE GENOMIC DNA]</scope>
    <source>
        <strain evidence="3 4">0-1</strain>
    </source>
</reference>
<dbReference type="Gene3D" id="1.10.274.20">
    <property type="entry name" value="Phenylalanine ammonia-lyase 1, domain 3"/>
    <property type="match status" value="1"/>
</dbReference>
<dbReference type="NCBIfam" id="TIGR01226">
    <property type="entry name" value="phe_am_lyase"/>
    <property type="match status" value="1"/>
</dbReference>
<dbReference type="InterPro" id="IPR024083">
    <property type="entry name" value="Fumarase/histidase_N"/>
</dbReference>
<dbReference type="Gene3D" id="1.20.200.10">
    <property type="entry name" value="Fumarase/aspartase (Central domain)"/>
    <property type="match status" value="1"/>
</dbReference>
<dbReference type="GO" id="GO:0006559">
    <property type="term" value="P:L-phenylalanine catabolic process"/>
    <property type="evidence" value="ECO:0007669"/>
    <property type="project" value="InterPro"/>
</dbReference>
<protein>
    <recommendedName>
        <fullName evidence="5">Phenylalanine ammonia-lyase</fullName>
    </recommendedName>
</protein>
<dbReference type="PANTHER" id="PTHR10362">
    <property type="entry name" value="HISTIDINE AMMONIA-LYASE"/>
    <property type="match status" value="1"/>
</dbReference>
<name>E3RSG6_PYRTT</name>
<dbReference type="InterPro" id="IPR008948">
    <property type="entry name" value="L-Aspartase-like"/>
</dbReference>
<dbReference type="PROSITE" id="PS00488">
    <property type="entry name" value="PAL_HISTIDASE"/>
    <property type="match status" value="1"/>
</dbReference>
<dbReference type="InterPro" id="IPR001106">
    <property type="entry name" value="Aromatic_Lyase"/>
</dbReference>
<dbReference type="Proteomes" id="UP000001067">
    <property type="component" value="Unassembled WGS sequence"/>
</dbReference>
<dbReference type="GO" id="GO:0016841">
    <property type="term" value="F:ammonia-lyase activity"/>
    <property type="evidence" value="ECO:0007669"/>
    <property type="project" value="InterPro"/>
</dbReference>
<dbReference type="Gene3D" id="1.10.275.10">
    <property type="entry name" value="Fumarase/aspartase (N-terminal domain)"/>
    <property type="match status" value="1"/>
</dbReference>
<evidence type="ECO:0000256" key="1">
    <source>
        <dbReference type="ARBA" id="ARBA00007238"/>
    </source>
</evidence>
<dbReference type="InterPro" id="IPR005922">
    <property type="entry name" value="Phe_NH3-lyase"/>
</dbReference>
<comment type="similarity">
    <text evidence="1 2">Belongs to the PAL/histidase family.</text>
</comment>
<accession>E3RSG6</accession>
<dbReference type="SUPFAM" id="SSF48557">
    <property type="entry name" value="L-aspartase-like"/>
    <property type="match status" value="1"/>
</dbReference>
<evidence type="ECO:0000313" key="3">
    <source>
        <dbReference type="EMBL" id="EFQ91333.1"/>
    </source>
</evidence>
<dbReference type="EMBL" id="GL534831">
    <property type="protein sequence ID" value="EFQ91333.1"/>
    <property type="molecule type" value="Genomic_DNA"/>
</dbReference>
<evidence type="ECO:0008006" key="5">
    <source>
        <dbReference type="Google" id="ProtNLM"/>
    </source>
</evidence>